<keyword evidence="3 6" id="KW-0812">Transmembrane</keyword>
<dbReference type="CDD" id="cd13125">
    <property type="entry name" value="MATE_like_10"/>
    <property type="match status" value="1"/>
</dbReference>
<sequence>MKLFSVTILSGVLTLLNMLKGFVVSKFVALYAGPEGMALVGQLQSFVNGLNGVMSNQLSQGVSRYTAEYKENPVQYWRATITLIFFTFIIIAPLIALNSKYIAELLFENTALYWVILAVLFMLPLNVANSLLLAVLNGREEHAKYITTLMISTVISCLIAVLLVYLYGLYGGLVAVAFNNAIAGVVVIFRVFKAPWFRLKNWVGSSSSDDVKVMSKYLGLGLVGALTGPISLILVRDTLASNTSINAVGQWQLVWNISTAYLSILITAIGVYYYPKLSKATSKKVLKKATVHVLALVVSLALMGGSVIYILREFFILLLATGEFLAAKVLFKAQIIGDIIRIISHVGALLMLAKGYFKMNAFCEVFASFGFAFLTMYFVELRGFVGVSEAYAVTYFIYAVIVWVVFFKHFKKMEP</sequence>
<feature type="transmembrane region" description="Helical" evidence="6">
    <location>
        <begin position="111"/>
        <end position="136"/>
    </location>
</feature>
<name>A0ABR9EGB6_9GAMM</name>
<evidence type="ECO:0000256" key="1">
    <source>
        <dbReference type="ARBA" id="ARBA00004651"/>
    </source>
</evidence>
<keyword evidence="2" id="KW-1003">Cell membrane</keyword>
<dbReference type="EMBL" id="AQGV01000012">
    <property type="protein sequence ID" value="MBE0369275.1"/>
    <property type="molecule type" value="Genomic_DNA"/>
</dbReference>
<feature type="transmembrane region" description="Helical" evidence="6">
    <location>
        <begin position="359"/>
        <end position="378"/>
    </location>
</feature>
<keyword evidence="4 6" id="KW-1133">Transmembrane helix</keyword>
<reference evidence="7 8" key="1">
    <citation type="submission" date="2015-03" db="EMBL/GenBank/DDBJ databases">
        <title>Genome sequence of Pseudoalteromonas aurantia.</title>
        <authorList>
            <person name="Xie B.-B."/>
            <person name="Rong J.-C."/>
            <person name="Qin Q.-L."/>
            <person name="Zhang Y.-Z."/>
        </authorList>
    </citation>
    <scope>NUCLEOTIDE SEQUENCE [LARGE SCALE GENOMIC DNA]</scope>
    <source>
        <strain evidence="7 8">208</strain>
    </source>
</reference>
<evidence type="ECO:0000256" key="6">
    <source>
        <dbReference type="SAM" id="Phobius"/>
    </source>
</evidence>
<evidence type="ECO:0000313" key="7">
    <source>
        <dbReference type="EMBL" id="MBE0369275.1"/>
    </source>
</evidence>
<evidence type="ECO:0000256" key="4">
    <source>
        <dbReference type="ARBA" id="ARBA00022989"/>
    </source>
</evidence>
<accession>A0ABR9EGB6</accession>
<feature type="transmembrane region" description="Helical" evidence="6">
    <location>
        <begin position="293"/>
        <end position="311"/>
    </location>
</feature>
<keyword evidence="5 6" id="KW-0472">Membrane</keyword>
<dbReference type="Pfam" id="PF01943">
    <property type="entry name" value="Polysacc_synt"/>
    <property type="match status" value="1"/>
</dbReference>
<comment type="subcellular location">
    <subcellularLocation>
        <location evidence="1">Cell membrane</location>
        <topology evidence="1">Multi-pass membrane protein</topology>
    </subcellularLocation>
</comment>
<protein>
    <recommendedName>
        <fullName evidence="9">O-antigen flippase</fullName>
    </recommendedName>
</protein>
<evidence type="ECO:0000313" key="8">
    <source>
        <dbReference type="Proteomes" id="UP000615755"/>
    </source>
</evidence>
<dbReference type="Proteomes" id="UP000615755">
    <property type="component" value="Unassembled WGS sequence"/>
</dbReference>
<feature type="transmembrane region" description="Helical" evidence="6">
    <location>
        <begin position="148"/>
        <end position="167"/>
    </location>
</feature>
<feature type="transmembrane region" description="Helical" evidence="6">
    <location>
        <begin position="331"/>
        <end position="352"/>
    </location>
</feature>
<dbReference type="PANTHER" id="PTHR30250">
    <property type="entry name" value="PST FAMILY PREDICTED COLANIC ACID TRANSPORTER"/>
    <property type="match status" value="1"/>
</dbReference>
<evidence type="ECO:0000256" key="2">
    <source>
        <dbReference type="ARBA" id="ARBA00022475"/>
    </source>
</evidence>
<dbReference type="RefSeq" id="WP_192508429.1">
    <property type="nucleotide sequence ID" value="NZ_AQGV01000012.1"/>
</dbReference>
<proteinExistence type="predicted"/>
<gene>
    <name evidence="7" type="ORF">PAUR_a3090</name>
</gene>
<comment type="caution">
    <text evidence="7">The sequence shown here is derived from an EMBL/GenBank/DDBJ whole genome shotgun (WGS) entry which is preliminary data.</text>
</comment>
<dbReference type="InterPro" id="IPR002797">
    <property type="entry name" value="Polysacc_synth"/>
</dbReference>
<feature type="transmembrane region" description="Helical" evidence="6">
    <location>
        <begin position="213"/>
        <end position="233"/>
    </location>
</feature>
<dbReference type="InterPro" id="IPR050833">
    <property type="entry name" value="Poly_Biosynth_Transport"/>
</dbReference>
<evidence type="ECO:0008006" key="9">
    <source>
        <dbReference type="Google" id="ProtNLM"/>
    </source>
</evidence>
<evidence type="ECO:0000256" key="5">
    <source>
        <dbReference type="ARBA" id="ARBA00023136"/>
    </source>
</evidence>
<evidence type="ECO:0000256" key="3">
    <source>
        <dbReference type="ARBA" id="ARBA00022692"/>
    </source>
</evidence>
<feature type="transmembrane region" description="Helical" evidence="6">
    <location>
        <begin position="253"/>
        <end position="273"/>
    </location>
</feature>
<feature type="transmembrane region" description="Helical" evidence="6">
    <location>
        <begin position="173"/>
        <end position="192"/>
    </location>
</feature>
<dbReference type="InterPro" id="IPR044550">
    <property type="entry name" value="WzxE"/>
</dbReference>
<keyword evidence="8" id="KW-1185">Reference proteome</keyword>
<dbReference type="PANTHER" id="PTHR30250:SF30">
    <property type="entry name" value="LIPID III FLIPPASE"/>
    <property type="match status" value="1"/>
</dbReference>
<feature type="transmembrane region" description="Helical" evidence="6">
    <location>
        <begin position="76"/>
        <end position="99"/>
    </location>
</feature>
<organism evidence="7 8">
    <name type="scientific">Pseudoalteromonas aurantia 208</name>
    <dbReference type="NCBI Taxonomy" id="1314867"/>
    <lineage>
        <taxon>Bacteria</taxon>
        <taxon>Pseudomonadati</taxon>
        <taxon>Pseudomonadota</taxon>
        <taxon>Gammaproteobacteria</taxon>
        <taxon>Alteromonadales</taxon>
        <taxon>Pseudoalteromonadaceae</taxon>
        <taxon>Pseudoalteromonas</taxon>
    </lineage>
</organism>
<feature type="transmembrane region" description="Helical" evidence="6">
    <location>
        <begin position="390"/>
        <end position="407"/>
    </location>
</feature>